<dbReference type="Proteomes" id="UP001059663">
    <property type="component" value="Chromosome"/>
</dbReference>
<gene>
    <name evidence="1" type="ORF">LP422_09340</name>
</gene>
<reference evidence="1" key="1">
    <citation type="submission" date="2021-11" db="EMBL/GenBank/DDBJ databases">
        <title>Study of the species diversity of bacterial strains isolated from a unique natural object - Shulgan-Tash cave (Bashkiria).</title>
        <authorList>
            <person name="Sazanova A.L."/>
            <person name="Chirak E.R."/>
            <person name="Safronova V.I."/>
        </authorList>
    </citation>
    <scope>NUCLEOTIDE SEQUENCE</scope>
    <source>
        <strain evidence="1">P1</strain>
    </source>
</reference>
<evidence type="ECO:0000313" key="1">
    <source>
        <dbReference type="EMBL" id="UUZ46031.1"/>
    </source>
</evidence>
<organism evidence="1 2">
    <name type="scientific">Janibacter limosus</name>
    <dbReference type="NCBI Taxonomy" id="53458"/>
    <lineage>
        <taxon>Bacteria</taxon>
        <taxon>Bacillati</taxon>
        <taxon>Actinomycetota</taxon>
        <taxon>Actinomycetes</taxon>
        <taxon>Micrococcales</taxon>
        <taxon>Intrasporangiaceae</taxon>
        <taxon>Janibacter</taxon>
    </lineage>
</organism>
<evidence type="ECO:0000313" key="2">
    <source>
        <dbReference type="Proteomes" id="UP001059663"/>
    </source>
</evidence>
<name>A0AC61U7L5_9MICO</name>
<proteinExistence type="predicted"/>
<sequence length="159" mass="16619">MVDLETTGGSPRDCGITEIGAVKVRGGVELGELQTFVNPGEPIPAFIQSLTGITDSMVRDAPRTAEAVASFLEFARGAVLVAHNAGFDIGFLKAACAAHDLRWPGPAVLDTVRLARRSSLATRSPTTSWGPSPATSARRRRPTTGPCTMPGRPSTSCTA</sequence>
<dbReference type="EMBL" id="CP087977">
    <property type="protein sequence ID" value="UUZ46031.1"/>
    <property type="molecule type" value="Genomic_DNA"/>
</dbReference>
<protein>
    <submittedName>
        <fullName evidence="1">Uncharacterized protein</fullName>
    </submittedName>
</protein>
<accession>A0AC61U7L5</accession>